<dbReference type="EMBL" id="JAWDGP010001799">
    <property type="protein sequence ID" value="KAK3788112.1"/>
    <property type="molecule type" value="Genomic_DNA"/>
</dbReference>
<accession>A0AAE1AJW0</accession>
<gene>
    <name evidence="1" type="ORF">RRG08_063617</name>
</gene>
<evidence type="ECO:0000313" key="1">
    <source>
        <dbReference type="EMBL" id="KAK3788112.1"/>
    </source>
</evidence>
<organism evidence="1 2">
    <name type="scientific">Elysia crispata</name>
    <name type="common">lettuce slug</name>
    <dbReference type="NCBI Taxonomy" id="231223"/>
    <lineage>
        <taxon>Eukaryota</taxon>
        <taxon>Metazoa</taxon>
        <taxon>Spiralia</taxon>
        <taxon>Lophotrochozoa</taxon>
        <taxon>Mollusca</taxon>
        <taxon>Gastropoda</taxon>
        <taxon>Heterobranchia</taxon>
        <taxon>Euthyneura</taxon>
        <taxon>Panpulmonata</taxon>
        <taxon>Sacoglossa</taxon>
        <taxon>Placobranchoidea</taxon>
        <taxon>Plakobranchidae</taxon>
        <taxon>Elysia</taxon>
    </lineage>
</organism>
<evidence type="ECO:0000313" key="2">
    <source>
        <dbReference type="Proteomes" id="UP001283361"/>
    </source>
</evidence>
<dbReference type="Proteomes" id="UP001283361">
    <property type="component" value="Unassembled WGS sequence"/>
</dbReference>
<sequence>MRNYMQMSNHLQQWTLSSSAYPYRQPVTCSINQDFSELYLPAGASHIRCSSRHTVTDLRLWCPAVGAGRKDLVQSKLPPPAQHHNQLHRKLLAASRFNNCRDNDINLRVTSGHKVTVTGGQKVHARPGPSNRPYLALPARLLHNALFKPQTPRLFL</sequence>
<reference evidence="1" key="1">
    <citation type="journal article" date="2023" name="G3 (Bethesda)">
        <title>A reference genome for the long-term kleptoplast-retaining sea slug Elysia crispata morphotype clarki.</title>
        <authorList>
            <person name="Eastman K.E."/>
            <person name="Pendleton A.L."/>
            <person name="Shaikh M.A."/>
            <person name="Suttiyut T."/>
            <person name="Ogas R."/>
            <person name="Tomko P."/>
            <person name="Gavelis G."/>
            <person name="Widhalm J.R."/>
            <person name="Wisecaver J.H."/>
        </authorList>
    </citation>
    <scope>NUCLEOTIDE SEQUENCE</scope>
    <source>
        <strain evidence="1">ECLA1</strain>
    </source>
</reference>
<name>A0AAE1AJW0_9GAST</name>
<proteinExistence type="predicted"/>
<dbReference type="AlphaFoldDB" id="A0AAE1AJW0"/>
<keyword evidence="2" id="KW-1185">Reference proteome</keyword>
<comment type="caution">
    <text evidence="1">The sequence shown here is derived from an EMBL/GenBank/DDBJ whole genome shotgun (WGS) entry which is preliminary data.</text>
</comment>
<protein>
    <submittedName>
        <fullName evidence="1">Uncharacterized protein</fullName>
    </submittedName>
</protein>
<dbReference type="NCBIfam" id="TIGR01053">
    <property type="entry name" value="LSD1"/>
    <property type="match status" value="1"/>
</dbReference>